<dbReference type="EMBL" id="CP015614">
    <property type="protein sequence ID" value="ANF55633.1"/>
    <property type="molecule type" value="Genomic_DNA"/>
</dbReference>
<dbReference type="KEGG" id="bne:DA69_13310"/>
<dbReference type="Gene3D" id="3.40.50.1820">
    <property type="entry name" value="alpha/beta hydrolase"/>
    <property type="match status" value="1"/>
</dbReference>
<keyword evidence="4" id="KW-0378">Hydrolase</keyword>
<dbReference type="Pfam" id="PF07676">
    <property type="entry name" value="PD40"/>
    <property type="match status" value="3"/>
</dbReference>
<dbReference type="SUPFAM" id="SSF53474">
    <property type="entry name" value="alpha/beta-Hydrolases"/>
    <property type="match status" value="1"/>
</dbReference>
<feature type="signal peptide" evidence="6">
    <location>
        <begin position="1"/>
        <end position="26"/>
    </location>
</feature>
<feature type="chain" id="PRO_5008004451" evidence="6">
    <location>
        <begin position="27"/>
        <end position="711"/>
    </location>
</feature>
<reference evidence="8 9" key="1">
    <citation type="journal article" date="2014" name="Genome Announc.">
        <title>Genome Sequence of a Promising Hydrogen-Producing Facultative Anaerobic Bacterium, Brevundimonas naejangsanensis Strain B1.</title>
        <authorList>
            <person name="Su H."/>
            <person name="Zhang T."/>
            <person name="Bao M."/>
            <person name="Jiang Y."/>
            <person name="Wang Y."/>
            <person name="Tan T."/>
        </authorList>
    </citation>
    <scope>NUCLEOTIDE SEQUENCE [LARGE SCALE GENOMIC DNA]</scope>
    <source>
        <strain evidence="8 9">B1</strain>
    </source>
</reference>
<keyword evidence="9" id="KW-1185">Reference proteome</keyword>
<dbReference type="Gene3D" id="2.120.10.30">
    <property type="entry name" value="TolB, C-terminal domain"/>
    <property type="match status" value="2"/>
</dbReference>
<organism evidence="8 9">
    <name type="scientific">Brevundimonas naejangsanensis</name>
    <dbReference type="NCBI Taxonomy" id="588932"/>
    <lineage>
        <taxon>Bacteria</taxon>
        <taxon>Pseudomonadati</taxon>
        <taxon>Pseudomonadota</taxon>
        <taxon>Alphaproteobacteria</taxon>
        <taxon>Caulobacterales</taxon>
        <taxon>Caulobacteraceae</taxon>
        <taxon>Brevundimonas</taxon>
    </lineage>
</organism>
<evidence type="ECO:0000256" key="2">
    <source>
        <dbReference type="ARBA" id="ARBA00022670"/>
    </source>
</evidence>
<dbReference type="AlphaFoldDB" id="A0A172Y8S8"/>
<dbReference type="STRING" id="588932.DA69_13310"/>
<sequence>MRRLPHLLSGLSAAALLTATALPALALPTWAEGAPAAAAAATAPATTQARAAFTYQDMISANRLGDPQVSPDGEWVVYSLTQTDVAANKRSSALYMLGLKGEAQPQKLAISEGGANTARWGADGKLYFLSSRSGSSQVWVSADKGATATQVTALPTDVNAYRINDAGDAVAVSLAVYPDAADLNASVARGKTEGEKKSTGQVYDRMFVRHWDTWNDHTQNHLFVQSIRADGKAGGEPVWVTKGFDGDTPSKPFGDASEFTFAPDGQSLVFSARKAGNSEPWSTNFDLYQVAVSAPGQLTNLTEANPAWDTGPVFSPDGQTLAYRAMARPGFEADKYSIFLRDVATGQTRQIAANWDRSADTLQWSKDGKTLYTTAGDVGQTKLFAIDTRNGVVMPLTGEGHVGAFGQTPSGFVFAMDSLTSPSDLYFKTWRGREMPRRLTEVNPQLATKAFGEAEQFSFPGWNDETVHGYVIKPANYVEGQKYPVAFLIHGGPQGSFGNSWSYRWNPGTYAGAGYAVVMIDFHGSTGYGQEFTDAISQHWGDRPLEDLQKGWAFAQSKYDFLDGDNACALGASYGGYMINWIAGNWPGEFKCLVNHDGVFDTFGMGYGTEELWFTEWEYGGTPWENPQGYQKFNPANHVQNWRDPMLVVQGDLDFRIPTSQSLSTFTALQRRGIESRLVFFPDENHWVLKPANSLQWHNEVFGWLDKHLAK</sequence>
<keyword evidence="3 6" id="KW-0732">Signal</keyword>
<gene>
    <name evidence="8" type="ORF">DA69_13310</name>
</gene>
<evidence type="ECO:0000256" key="4">
    <source>
        <dbReference type="ARBA" id="ARBA00022801"/>
    </source>
</evidence>
<evidence type="ECO:0000256" key="3">
    <source>
        <dbReference type="ARBA" id="ARBA00022729"/>
    </source>
</evidence>
<keyword evidence="2" id="KW-0645">Protease</keyword>
<protein>
    <submittedName>
        <fullName evidence="8">Peptidase S9</fullName>
    </submittedName>
</protein>
<dbReference type="eggNOG" id="COG0823">
    <property type="taxonomic scope" value="Bacteria"/>
</dbReference>
<dbReference type="InterPro" id="IPR011659">
    <property type="entry name" value="WD40"/>
</dbReference>
<evidence type="ECO:0000313" key="9">
    <source>
        <dbReference type="Proteomes" id="UP000077603"/>
    </source>
</evidence>
<evidence type="ECO:0000259" key="7">
    <source>
        <dbReference type="Pfam" id="PF00326"/>
    </source>
</evidence>
<dbReference type="InterPro" id="IPR011042">
    <property type="entry name" value="6-blade_b-propeller_TolB-like"/>
</dbReference>
<accession>A0A172Y8S8</accession>
<dbReference type="PANTHER" id="PTHR42776">
    <property type="entry name" value="SERINE PEPTIDASE S9 FAMILY MEMBER"/>
    <property type="match status" value="1"/>
</dbReference>
<dbReference type="OrthoDB" id="1094230at2"/>
<dbReference type="RefSeq" id="WP_025978026.1">
    <property type="nucleotide sequence ID" value="NZ_CP015614.1"/>
</dbReference>
<feature type="domain" description="Peptidase S9 prolyl oligopeptidase catalytic" evidence="7">
    <location>
        <begin position="501"/>
        <end position="710"/>
    </location>
</feature>
<dbReference type="eggNOG" id="COG1506">
    <property type="taxonomic scope" value="Bacteria"/>
</dbReference>
<dbReference type="GO" id="GO:0006508">
    <property type="term" value="P:proteolysis"/>
    <property type="evidence" value="ECO:0007669"/>
    <property type="project" value="UniProtKB-KW"/>
</dbReference>
<dbReference type="Pfam" id="PF00326">
    <property type="entry name" value="Peptidase_S9"/>
    <property type="match status" value="1"/>
</dbReference>
<dbReference type="GO" id="GO:0004252">
    <property type="term" value="F:serine-type endopeptidase activity"/>
    <property type="evidence" value="ECO:0007669"/>
    <property type="project" value="TreeGrafter"/>
</dbReference>
<comment type="similarity">
    <text evidence="1">Belongs to the peptidase S9C family.</text>
</comment>
<dbReference type="InterPro" id="IPR029058">
    <property type="entry name" value="AB_hydrolase_fold"/>
</dbReference>
<evidence type="ECO:0000256" key="1">
    <source>
        <dbReference type="ARBA" id="ARBA00010040"/>
    </source>
</evidence>
<dbReference type="FunFam" id="3.40.50.1820:FF:000028">
    <property type="entry name" value="S9 family peptidase"/>
    <property type="match status" value="1"/>
</dbReference>
<name>A0A172Y8S8_9CAUL</name>
<evidence type="ECO:0000313" key="8">
    <source>
        <dbReference type="EMBL" id="ANF55633.1"/>
    </source>
</evidence>
<evidence type="ECO:0000256" key="6">
    <source>
        <dbReference type="SAM" id="SignalP"/>
    </source>
</evidence>
<dbReference type="PANTHER" id="PTHR42776:SF13">
    <property type="entry name" value="DIPEPTIDYL-PEPTIDASE 5"/>
    <property type="match status" value="1"/>
</dbReference>
<dbReference type="Proteomes" id="UP000077603">
    <property type="component" value="Chromosome"/>
</dbReference>
<keyword evidence="5" id="KW-0720">Serine protease</keyword>
<dbReference type="InterPro" id="IPR001375">
    <property type="entry name" value="Peptidase_S9_cat"/>
</dbReference>
<proteinExistence type="inferred from homology"/>
<evidence type="ECO:0000256" key="5">
    <source>
        <dbReference type="ARBA" id="ARBA00022825"/>
    </source>
</evidence>
<dbReference type="SUPFAM" id="SSF82171">
    <property type="entry name" value="DPP6 N-terminal domain-like"/>
    <property type="match status" value="1"/>
</dbReference>